<gene>
    <name evidence="1" type="ORF">K05K4_14390</name>
</gene>
<evidence type="ECO:0000313" key="1">
    <source>
        <dbReference type="EMBL" id="ARP18275.1"/>
    </source>
</evidence>
<name>A0A1W6TBN7_VIBAL</name>
<dbReference type="RefSeq" id="WP_086046726.1">
    <property type="nucleotide sequence ID" value="NZ_CP017889.1"/>
</dbReference>
<proteinExistence type="predicted"/>
<dbReference type="AlphaFoldDB" id="A0A1W6TBN7"/>
<protein>
    <submittedName>
        <fullName evidence="1">Uncharacterized protein</fullName>
    </submittedName>
</protein>
<organism evidence="1">
    <name type="scientific">Vibrio alginolyticus</name>
    <dbReference type="NCBI Taxonomy" id="663"/>
    <lineage>
        <taxon>Bacteria</taxon>
        <taxon>Pseudomonadati</taxon>
        <taxon>Pseudomonadota</taxon>
        <taxon>Gammaproteobacteria</taxon>
        <taxon>Vibrionales</taxon>
        <taxon>Vibrionaceae</taxon>
        <taxon>Vibrio</taxon>
    </lineage>
</organism>
<dbReference type="EMBL" id="CP017902">
    <property type="protein sequence ID" value="ARP18275.1"/>
    <property type="molecule type" value="Genomic_DNA"/>
</dbReference>
<sequence length="187" mass="21123">MKPTPTTLTFDEYLAESRTLDAARKWLRKNTAKTGKVRNKRLKLLLERALSSLFEPSEATKLSRQINSYTTTLVASFEELQQLAKTVVNNTNDQTNQSKQLKVLAIQTRQMTSQFLTTLEDYRRSSTRGGKLARGGKIDKKLYAEAIRKLEAIEKLCDQTSKAAAFLAIENVEAASKQLHFIINAKL</sequence>
<accession>A0A1W6TBN7</accession>
<reference evidence="1" key="1">
    <citation type="submission" date="2016-10" db="EMBL/GenBank/DDBJ databases">
        <title>The High Quality Genome of Vibrio alginolyticus K01M1.</title>
        <authorList>
            <person name="Wendling C."/>
            <person name="Chibani C.M."/>
            <person name="Hertel R."/>
            <person name="Sproer C."/>
            <person name="Bunk B."/>
            <person name="Overmann J."/>
            <person name="Roth O."/>
            <person name="Liesegang H."/>
        </authorList>
    </citation>
    <scope>NUCLEOTIDE SEQUENCE</scope>
    <source>
        <strain evidence="1">K05K4</strain>
    </source>
</reference>